<reference evidence="1" key="1">
    <citation type="journal article" date="2015" name="Nature">
        <title>Complex archaea that bridge the gap between prokaryotes and eukaryotes.</title>
        <authorList>
            <person name="Spang A."/>
            <person name="Saw J.H."/>
            <person name="Jorgensen S.L."/>
            <person name="Zaremba-Niedzwiedzka K."/>
            <person name="Martijn J."/>
            <person name="Lind A.E."/>
            <person name="van Eijk R."/>
            <person name="Schleper C."/>
            <person name="Guy L."/>
            <person name="Ettema T.J."/>
        </authorList>
    </citation>
    <scope>NUCLEOTIDE SEQUENCE</scope>
</reference>
<dbReference type="EMBL" id="LAZR01000129">
    <property type="protein sequence ID" value="KKN88367.1"/>
    <property type="molecule type" value="Genomic_DNA"/>
</dbReference>
<proteinExistence type="predicted"/>
<name>A0A0F9ULP3_9ZZZZ</name>
<accession>A0A0F9ULP3</accession>
<protein>
    <submittedName>
        <fullName evidence="1">Uncharacterized protein</fullName>
    </submittedName>
</protein>
<organism evidence="1">
    <name type="scientific">marine sediment metagenome</name>
    <dbReference type="NCBI Taxonomy" id="412755"/>
    <lineage>
        <taxon>unclassified sequences</taxon>
        <taxon>metagenomes</taxon>
        <taxon>ecological metagenomes</taxon>
    </lineage>
</organism>
<sequence length="94" mass="10578">MAELLGYQFDNVIRGIKTSSLERAKQVRHVTYNELKRLGVKRNKSKAIKGIPKGSDQTNLGSTYTWMYAIEPNQKKAIRQLVIIDATAVARTEG</sequence>
<gene>
    <name evidence="1" type="ORF">LCGC14_0249300</name>
</gene>
<comment type="caution">
    <text evidence="1">The sequence shown here is derived from an EMBL/GenBank/DDBJ whole genome shotgun (WGS) entry which is preliminary data.</text>
</comment>
<dbReference type="AlphaFoldDB" id="A0A0F9ULP3"/>
<evidence type="ECO:0000313" key="1">
    <source>
        <dbReference type="EMBL" id="KKN88367.1"/>
    </source>
</evidence>